<reference evidence="1" key="1">
    <citation type="submission" date="2021-10" db="EMBL/GenBank/DDBJ databases">
        <title>Melipona bicolor Genome sequencing and assembly.</title>
        <authorList>
            <person name="Araujo N.S."/>
            <person name="Arias M.C."/>
        </authorList>
    </citation>
    <scope>NUCLEOTIDE SEQUENCE</scope>
    <source>
        <strain evidence="1">USP_2M_L1-L4_2017</strain>
        <tissue evidence="1">Whole body</tissue>
    </source>
</reference>
<gene>
    <name evidence="1" type="ORF">K0M31_018334</name>
</gene>
<evidence type="ECO:0000313" key="2">
    <source>
        <dbReference type="Proteomes" id="UP001177670"/>
    </source>
</evidence>
<comment type="caution">
    <text evidence="1">The sequence shown here is derived from an EMBL/GenBank/DDBJ whole genome shotgun (WGS) entry which is preliminary data.</text>
</comment>
<keyword evidence="2" id="KW-1185">Reference proteome</keyword>
<evidence type="ECO:0000313" key="1">
    <source>
        <dbReference type="EMBL" id="KAK1130194.1"/>
    </source>
</evidence>
<dbReference type="Proteomes" id="UP001177670">
    <property type="component" value="Unassembled WGS sequence"/>
</dbReference>
<feature type="non-terminal residue" evidence="1">
    <location>
        <position position="1"/>
    </location>
</feature>
<protein>
    <submittedName>
        <fullName evidence="1">Uncharacterized protein</fullName>
    </submittedName>
</protein>
<dbReference type="AlphaFoldDB" id="A0AA40KRH5"/>
<accession>A0AA40KRH5</accession>
<sequence>KPFEVGGSVWVLVGRRVEITGKQDGSEKVQPNSRSFPAQFHRESVYDPIADPYLDFFPDVTTEPVHFARRMSEVTVVAAVPR</sequence>
<organism evidence="1 2">
    <name type="scientific">Melipona bicolor</name>
    <dbReference type="NCBI Taxonomy" id="60889"/>
    <lineage>
        <taxon>Eukaryota</taxon>
        <taxon>Metazoa</taxon>
        <taxon>Ecdysozoa</taxon>
        <taxon>Arthropoda</taxon>
        <taxon>Hexapoda</taxon>
        <taxon>Insecta</taxon>
        <taxon>Pterygota</taxon>
        <taxon>Neoptera</taxon>
        <taxon>Endopterygota</taxon>
        <taxon>Hymenoptera</taxon>
        <taxon>Apocrita</taxon>
        <taxon>Aculeata</taxon>
        <taxon>Apoidea</taxon>
        <taxon>Anthophila</taxon>
        <taxon>Apidae</taxon>
        <taxon>Melipona</taxon>
    </lineage>
</organism>
<name>A0AA40KRH5_9HYME</name>
<dbReference type="EMBL" id="JAHYIQ010000007">
    <property type="protein sequence ID" value="KAK1130194.1"/>
    <property type="molecule type" value="Genomic_DNA"/>
</dbReference>
<proteinExistence type="predicted"/>